<evidence type="ECO:0000256" key="5">
    <source>
        <dbReference type="ARBA" id="ARBA00023136"/>
    </source>
</evidence>
<dbReference type="GO" id="GO:0004930">
    <property type="term" value="F:G protein-coupled receptor activity"/>
    <property type="evidence" value="ECO:0007669"/>
    <property type="project" value="UniProtKB-KW"/>
</dbReference>
<evidence type="ECO:0000313" key="10">
    <source>
        <dbReference type="Ensembl" id="ENSHHUP00000050790.1"/>
    </source>
</evidence>
<evidence type="ECO:0000256" key="2">
    <source>
        <dbReference type="ARBA" id="ARBA00022692"/>
    </source>
</evidence>
<reference evidence="10" key="2">
    <citation type="submission" date="2025-08" db="UniProtKB">
        <authorList>
            <consortium name="Ensembl"/>
        </authorList>
    </citation>
    <scope>IDENTIFICATION</scope>
</reference>
<proteinExistence type="predicted"/>
<dbReference type="PANTHER" id="PTHR46048:SF6">
    <property type="entry name" value="HYDROXYCARBOXYLIC ACID RECEPTOR 2"/>
    <property type="match status" value="1"/>
</dbReference>
<keyword evidence="6" id="KW-0675">Receptor</keyword>
<accession>A0A4W5NNC3</accession>
<dbReference type="SUPFAM" id="SSF81321">
    <property type="entry name" value="Family A G protein-coupled receptor-like"/>
    <property type="match status" value="1"/>
</dbReference>
<keyword evidence="11" id="KW-1185">Reference proteome</keyword>
<keyword evidence="3 8" id="KW-1133">Transmembrane helix</keyword>
<dbReference type="GO" id="GO:0005886">
    <property type="term" value="C:plasma membrane"/>
    <property type="evidence" value="ECO:0007669"/>
    <property type="project" value="TreeGrafter"/>
</dbReference>
<evidence type="ECO:0000259" key="9">
    <source>
        <dbReference type="PROSITE" id="PS50262"/>
    </source>
</evidence>
<protein>
    <submittedName>
        <fullName evidence="10">Hydroxycarboxylic acid receptor 1</fullName>
    </submittedName>
</protein>
<organism evidence="10 11">
    <name type="scientific">Hucho hucho</name>
    <name type="common">huchen</name>
    <dbReference type="NCBI Taxonomy" id="62062"/>
    <lineage>
        <taxon>Eukaryota</taxon>
        <taxon>Metazoa</taxon>
        <taxon>Chordata</taxon>
        <taxon>Craniata</taxon>
        <taxon>Vertebrata</taxon>
        <taxon>Euteleostomi</taxon>
        <taxon>Actinopterygii</taxon>
        <taxon>Neopterygii</taxon>
        <taxon>Teleostei</taxon>
        <taxon>Protacanthopterygii</taxon>
        <taxon>Salmoniformes</taxon>
        <taxon>Salmonidae</taxon>
        <taxon>Salmoninae</taxon>
        <taxon>Hucho</taxon>
    </lineage>
</organism>
<dbReference type="Gene3D" id="1.20.1070.10">
    <property type="entry name" value="Rhodopsin 7-helix transmembrane proteins"/>
    <property type="match status" value="1"/>
</dbReference>
<evidence type="ECO:0000256" key="6">
    <source>
        <dbReference type="ARBA" id="ARBA00023170"/>
    </source>
</evidence>
<feature type="domain" description="G-protein coupled receptors family 1 profile" evidence="9">
    <location>
        <begin position="57"/>
        <end position="97"/>
    </location>
</feature>
<keyword evidence="7" id="KW-0807">Transducer</keyword>
<evidence type="ECO:0000256" key="7">
    <source>
        <dbReference type="ARBA" id="ARBA00023224"/>
    </source>
</evidence>
<dbReference type="STRING" id="62062.ENSHHUP00000050790"/>
<dbReference type="InterPro" id="IPR017452">
    <property type="entry name" value="GPCR_Rhodpsn_7TM"/>
</dbReference>
<dbReference type="AlphaFoldDB" id="A0A4W5NNC3"/>
<keyword evidence="4" id="KW-0297">G-protein coupled receptor</keyword>
<dbReference type="GeneTree" id="ENSGT01140000282516"/>
<dbReference type="PROSITE" id="PS50262">
    <property type="entry name" value="G_PROTEIN_RECEP_F1_2"/>
    <property type="match status" value="1"/>
</dbReference>
<dbReference type="InterPro" id="IPR000276">
    <property type="entry name" value="GPCR_Rhodpsn"/>
</dbReference>
<evidence type="ECO:0000256" key="8">
    <source>
        <dbReference type="SAM" id="Phobius"/>
    </source>
</evidence>
<feature type="transmembrane region" description="Helical" evidence="8">
    <location>
        <begin position="179"/>
        <end position="197"/>
    </location>
</feature>
<feature type="transmembrane region" description="Helical" evidence="8">
    <location>
        <begin position="138"/>
        <end position="158"/>
    </location>
</feature>
<comment type="subcellular location">
    <subcellularLocation>
        <location evidence="1">Membrane</location>
        <topology evidence="1">Multi-pass membrane protein</topology>
    </subcellularLocation>
</comment>
<feature type="transmembrane region" description="Helical" evidence="8">
    <location>
        <begin position="68"/>
        <end position="87"/>
    </location>
</feature>
<keyword evidence="2 8" id="KW-0812">Transmembrane</keyword>
<reference evidence="11" key="1">
    <citation type="submission" date="2018-06" db="EMBL/GenBank/DDBJ databases">
        <title>Genome assembly of Danube salmon.</title>
        <authorList>
            <person name="Macqueen D.J."/>
            <person name="Gundappa M.K."/>
        </authorList>
    </citation>
    <scope>NUCLEOTIDE SEQUENCE [LARGE SCALE GENOMIC DNA]</scope>
</reference>
<dbReference type="Ensembl" id="ENSHHUT00000052594.1">
    <property type="protein sequence ID" value="ENSHHUP00000050790.1"/>
    <property type="gene ID" value="ENSHHUG00000030630.1"/>
</dbReference>
<feature type="transmembrane region" description="Helical" evidence="8">
    <location>
        <begin position="27"/>
        <end position="47"/>
    </location>
</feature>
<dbReference type="Pfam" id="PF00001">
    <property type="entry name" value="7tm_1"/>
    <property type="match status" value="1"/>
</dbReference>
<name>A0A4W5NNC3_9TELE</name>
<dbReference type="PRINTS" id="PR00237">
    <property type="entry name" value="GPCRRHODOPSN"/>
</dbReference>
<keyword evidence="5 8" id="KW-0472">Membrane</keyword>
<evidence type="ECO:0000313" key="11">
    <source>
        <dbReference type="Proteomes" id="UP000314982"/>
    </source>
</evidence>
<dbReference type="Proteomes" id="UP000314982">
    <property type="component" value="Unassembled WGS sequence"/>
</dbReference>
<evidence type="ECO:0000256" key="3">
    <source>
        <dbReference type="ARBA" id="ARBA00022989"/>
    </source>
</evidence>
<reference evidence="10" key="3">
    <citation type="submission" date="2025-09" db="UniProtKB">
        <authorList>
            <consortium name="Ensembl"/>
        </authorList>
    </citation>
    <scope>IDENTIFICATION</scope>
</reference>
<sequence length="248" mass="28593">MCGCHNTADLLCTQREIEHDMLPPLQFLEFVLGVLGNGLALWIFCFHRKPWKSRMDWKLGDTVCRMSLFMLAMNRGESVFFLMAVALDRYMRVVHPLSGAVGLWVLSISRSSHFLINSHQFKAGNSTKSESFTNKNKLHNAVFFLEFLVFLGIMVFCTKPIAVQLRARRLDKATRMHRVHLCLGVSTAIFVVCILPSNITRLTYFNSMLDPVVYYFLSPSLKRIYKKILRFRQEIEGKKQVSLDMSIC</sequence>
<evidence type="ECO:0000256" key="4">
    <source>
        <dbReference type="ARBA" id="ARBA00023040"/>
    </source>
</evidence>
<evidence type="ECO:0000256" key="1">
    <source>
        <dbReference type="ARBA" id="ARBA00004141"/>
    </source>
</evidence>
<dbReference type="PANTHER" id="PTHR46048">
    <property type="entry name" value="HYDROXYCARBOXYLIC ACID RECEPTOR 2"/>
    <property type="match status" value="1"/>
</dbReference>
<dbReference type="InterPro" id="IPR051893">
    <property type="entry name" value="HCARs"/>
</dbReference>